<evidence type="ECO:0000256" key="2">
    <source>
        <dbReference type="ARBA" id="ARBA00023445"/>
    </source>
</evidence>
<gene>
    <name evidence="4" type="ORF">VFPFJ_05956</name>
</gene>
<dbReference type="InterPro" id="IPR001509">
    <property type="entry name" value="Epimerase_deHydtase"/>
</dbReference>
<dbReference type="AlphaFoldDB" id="A0A179HI00"/>
<organism evidence="4 5">
    <name type="scientific">Purpureocillium lilacinum</name>
    <name type="common">Paecilomyces lilacinus</name>
    <dbReference type="NCBI Taxonomy" id="33203"/>
    <lineage>
        <taxon>Eukaryota</taxon>
        <taxon>Fungi</taxon>
        <taxon>Dikarya</taxon>
        <taxon>Ascomycota</taxon>
        <taxon>Pezizomycotina</taxon>
        <taxon>Sordariomycetes</taxon>
        <taxon>Hypocreomycetidae</taxon>
        <taxon>Hypocreales</taxon>
        <taxon>Ophiocordycipitaceae</taxon>
        <taxon>Purpureocillium</taxon>
    </lineage>
</organism>
<dbReference type="PANTHER" id="PTHR10366">
    <property type="entry name" value="NAD DEPENDENT EPIMERASE/DEHYDRATASE"/>
    <property type="match status" value="1"/>
</dbReference>
<feature type="domain" description="NAD-dependent epimerase/dehydratase" evidence="3">
    <location>
        <begin position="5"/>
        <end position="262"/>
    </location>
</feature>
<sequence length="341" mass="37317">MVQTVLVTGASGFIAAHVVDALLRKGYDVRGTVRSEQSASEVLQTHSKYPGQVSISIVPDIAAPNAFDEAVQDVDGIIHTASPFILDATDFDSQLFQPAIQGTLSILEAARKHNPRISRIVITSSFASAIDPNQGMRPGYVYTEEDWNPVTKETAASGGGVIAYLASKTFAEQAAWNYVKNNKPNFDVTTLLPPLVYGPVIHHVRDVSSLNTSSRDIYRLIDGSEKEVPDTSFWAFADVRDVAEAHARAFEEPAAAGQRYLIANSAYSYQQVCDIIRENFPQFHNLTPKGTPGARLPPVYKLDTSKAVHQLGMSFRPLEQTIVDTVETFLKLHLCHVSGCN</sequence>
<dbReference type="EMBL" id="LSBI01000005">
    <property type="protein sequence ID" value="OAQ89542.1"/>
    <property type="molecule type" value="Genomic_DNA"/>
</dbReference>
<keyword evidence="1" id="KW-0560">Oxidoreductase</keyword>
<reference evidence="4 5" key="1">
    <citation type="submission" date="2016-02" db="EMBL/GenBank/DDBJ databases">
        <title>Biosynthesis of antibiotic leucinostatins and their inhibition on Phytophthora in bio-control Purpureocillium lilacinum.</title>
        <authorList>
            <person name="Wang G."/>
            <person name="Liu Z."/>
            <person name="Lin R."/>
            <person name="Li E."/>
            <person name="Mao Z."/>
            <person name="Ling J."/>
            <person name="Yin W."/>
            <person name="Xie B."/>
        </authorList>
    </citation>
    <scope>NUCLEOTIDE SEQUENCE [LARGE SCALE GENOMIC DNA]</scope>
    <source>
        <strain evidence="4">PLFJ-1</strain>
    </source>
</reference>
<proteinExistence type="inferred from homology"/>
<comment type="similarity">
    <text evidence="2">Belongs to the NAD(P)-dependent epimerase/dehydratase family. Dihydroflavonol-4-reductase subfamily.</text>
</comment>
<dbReference type="InterPro" id="IPR050425">
    <property type="entry name" value="NAD(P)_dehydrat-like"/>
</dbReference>
<evidence type="ECO:0000313" key="5">
    <source>
        <dbReference type="Proteomes" id="UP000078340"/>
    </source>
</evidence>
<protein>
    <submittedName>
        <fullName evidence="4">Cinnamoyl-CoA reductase</fullName>
    </submittedName>
</protein>
<accession>A0A179HI00</accession>
<dbReference type="Pfam" id="PF01370">
    <property type="entry name" value="Epimerase"/>
    <property type="match status" value="1"/>
</dbReference>
<name>A0A179HI00_PURLI</name>
<dbReference type="PANTHER" id="PTHR10366:SF564">
    <property type="entry name" value="STEROL-4-ALPHA-CARBOXYLATE 3-DEHYDROGENASE, DECARBOXYLATING"/>
    <property type="match status" value="1"/>
</dbReference>
<evidence type="ECO:0000313" key="4">
    <source>
        <dbReference type="EMBL" id="OAQ89542.1"/>
    </source>
</evidence>
<dbReference type="Gene3D" id="3.40.50.720">
    <property type="entry name" value="NAD(P)-binding Rossmann-like Domain"/>
    <property type="match status" value="1"/>
</dbReference>
<dbReference type="SUPFAM" id="SSF51735">
    <property type="entry name" value="NAD(P)-binding Rossmann-fold domains"/>
    <property type="match status" value="1"/>
</dbReference>
<evidence type="ECO:0000256" key="1">
    <source>
        <dbReference type="ARBA" id="ARBA00023002"/>
    </source>
</evidence>
<dbReference type="OMA" id="CEKMQLW"/>
<evidence type="ECO:0000259" key="3">
    <source>
        <dbReference type="Pfam" id="PF01370"/>
    </source>
</evidence>
<dbReference type="Proteomes" id="UP000078340">
    <property type="component" value="Unassembled WGS sequence"/>
</dbReference>
<dbReference type="FunFam" id="3.40.50.720:FF:000191">
    <property type="entry name" value="Methylglyoxal reductase (NADPH-dependent)"/>
    <property type="match status" value="1"/>
</dbReference>
<dbReference type="GO" id="GO:0016616">
    <property type="term" value="F:oxidoreductase activity, acting on the CH-OH group of donors, NAD or NADP as acceptor"/>
    <property type="evidence" value="ECO:0007669"/>
    <property type="project" value="TreeGrafter"/>
</dbReference>
<dbReference type="STRING" id="33203.A0A179HI00"/>
<dbReference type="CDD" id="cd05227">
    <property type="entry name" value="AR_SDR_e"/>
    <property type="match status" value="1"/>
</dbReference>
<dbReference type="InterPro" id="IPR036291">
    <property type="entry name" value="NAD(P)-bd_dom_sf"/>
</dbReference>
<comment type="caution">
    <text evidence="4">The sequence shown here is derived from an EMBL/GenBank/DDBJ whole genome shotgun (WGS) entry which is preliminary data.</text>
</comment>